<reference evidence="2 3" key="1">
    <citation type="submission" date="2021-06" db="EMBL/GenBank/DDBJ databases">
        <authorList>
            <person name="Palmer J.M."/>
        </authorList>
    </citation>
    <scope>NUCLEOTIDE SEQUENCE [LARGE SCALE GENOMIC DNA]</scope>
    <source>
        <strain evidence="2 3">CL_MEX2019</strain>
        <tissue evidence="2">Muscle</tissue>
    </source>
</reference>
<feature type="transmembrane region" description="Helical" evidence="1">
    <location>
        <begin position="456"/>
        <end position="476"/>
    </location>
</feature>
<feature type="transmembrane region" description="Helical" evidence="1">
    <location>
        <begin position="425"/>
        <end position="450"/>
    </location>
</feature>
<keyword evidence="1" id="KW-1133">Transmembrane helix</keyword>
<dbReference type="EMBL" id="JAHUTJ010009472">
    <property type="protein sequence ID" value="MED6267830.1"/>
    <property type="molecule type" value="Genomic_DNA"/>
</dbReference>
<keyword evidence="3" id="KW-1185">Reference proteome</keyword>
<evidence type="ECO:0000313" key="2">
    <source>
        <dbReference type="EMBL" id="MED6267830.1"/>
    </source>
</evidence>
<name>A0ABU7CZZ5_9TELE</name>
<keyword evidence="1" id="KW-0812">Transmembrane</keyword>
<feature type="transmembrane region" description="Helical" evidence="1">
    <location>
        <begin position="384"/>
        <end position="404"/>
    </location>
</feature>
<feature type="transmembrane region" description="Helical" evidence="1">
    <location>
        <begin position="322"/>
        <end position="341"/>
    </location>
</feature>
<protein>
    <submittedName>
        <fullName evidence="2">Uncharacterized protein</fullName>
    </submittedName>
</protein>
<dbReference type="Proteomes" id="UP001352852">
    <property type="component" value="Unassembled WGS sequence"/>
</dbReference>
<evidence type="ECO:0000313" key="3">
    <source>
        <dbReference type="Proteomes" id="UP001352852"/>
    </source>
</evidence>
<gene>
    <name evidence="2" type="ORF">CHARACLAT_016042</name>
</gene>
<proteinExistence type="predicted"/>
<organism evidence="2 3">
    <name type="scientific">Characodon lateralis</name>
    <dbReference type="NCBI Taxonomy" id="208331"/>
    <lineage>
        <taxon>Eukaryota</taxon>
        <taxon>Metazoa</taxon>
        <taxon>Chordata</taxon>
        <taxon>Craniata</taxon>
        <taxon>Vertebrata</taxon>
        <taxon>Euteleostomi</taxon>
        <taxon>Actinopterygii</taxon>
        <taxon>Neopterygii</taxon>
        <taxon>Teleostei</taxon>
        <taxon>Neoteleostei</taxon>
        <taxon>Acanthomorphata</taxon>
        <taxon>Ovalentaria</taxon>
        <taxon>Atherinomorphae</taxon>
        <taxon>Cyprinodontiformes</taxon>
        <taxon>Goodeidae</taxon>
        <taxon>Characodon</taxon>
    </lineage>
</organism>
<accession>A0ABU7CZZ5</accession>
<keyword evidence="1" id="KW-0472">Membrane</keyword>
<sequence length="495" mass="51568">MCDLMPASQPAEKMGKMKKLRRTLSESFRSIAFKKEDSSFDEFPVDPDGTWCIWCVMYSCVELSETSLRVSRHHRTALACQEKPAIMRFVNRKHKSTLLKPGTGKNRALGHQIVMGPVVGGVCPVAPVVGVALRGALAARCVVGEQGAAGLLRAGLCVELALCGCGFSATEFTCGGGDSWRLGGMCSISVSLLGVALWGGSCWGSLGVGDSWGWDRSSWWGRDFSVLGRLQLTGWFEPCGPSFIHSPPSGGGWGMLGTGFGAGGREPGRGHPGLGGAGAVCLSLPQEGRGPPPGSEGWLPLGATGGWTWECRVCMGSVSECMTSIVVCLYVGLGLGLLPLLDQLRPPWGAYFLPATLPASGWSLCPLMYLWFLVSGARCFGVCWLTASGFMLGPGPLGSIGPLLGGWCVPGSWASGSMAGSAQAWTAASGACGLIAAAPWGFCTVAAGWLPWDSPLLSSGGVVVVQAVVLLGFLCFGRPLDVCGSDLLSVHPGTM</sequence>
<feature type="transmembrane region" description="Helical" evidence="1">
    <location>
        <begin position="348"/>
        <end position="372"/>
    </location>
</feature>
<comment type="caution">
    <text evidence="2">The sequence shown here is derived from an EMBL/GenBank/DDBJ whole genome shotgun (WGS) entry which is preliminary data.</text>
</comment>
<evidence type="ECO:0000256" key="1">
    <source>
        <dbReference type="SAM" id="Phobius"/>
    </source>
</evidence>